<evidence type="ECO:0000313" key="1">
    <source>
        <dbReference type="EMBL" id="MBW0486807.1"/>
    </source>
</evidence>
<comment type="caution">
    <text evidence="1">The sequence shown here is derived from an EMBL/GenBank/DDBJ whole genome shotgun (WGS) entry which is preliminary data.</text>
</comment>
<dbReference type="Proteomes" id="UP000765509">
    <property type="component" value="Unassembled WGS sequence"/>
</dbReference>
<accession>A0A9Q3H0V0</accession>
<organism evidence="1 2">
    <name type="scientific">Austropuccinia psidii MF-1</name>
    <dbReference type="NCBI Taxonomy" id="1389203"/>
    <lineage>
        <taxon>Eukaryota</taxon>
        <taxon>Fungi</taxon>
        <taxon>Dikarya</taxon>
        <taxon>Basidiomycota</taxon>
        <taxon>Pucciniomycotina</taxon>
        <taxon>Pucciniomycetes</taxon>
        <taxon>Pucciniales</taxon>
        <taxon>Sphaerophragmiaceae</taxon>
        <taxon>Austropuccinia</taxon>
    </lineage>
</organism>
<dbReference type="EMBL" id="AVOT02008817">
    <property type="protein sequence ID" value="MBW0486807.1"/>
    <property type="molecule type" value="Genomic_DNA"/>
</dbReference>
<sequence>MKKTHALSILGKLAGKLNSLIEKVTLNTKTQGSPDAILNLLNDTALKEEASKTSNETNIDSRVTLNREGWAIPNQFFQGSNP</sequence>
<protein>
    <submittedName>
        <fullName evidence="1">Uncharacterized protein</fullName>
    </submittedName>
</protein>
<keyword evidence="2" id="KW-1185">Reference proteome</keyword>
<evidence type="ECO:0000313" key="2">
    <source>
        <dbReference type="Proteomes" id="UP000765509"/>
    </source>
</evidence>
<proteinExistence type="predicted"/>
<name>A0A9Q3H0V0_9BASI</name>
<reference evidence="1" key="1">
    <citation type="submission" date="2021-03" db="EMBL/GenBank/DDBJ databases">
        <title>Draft genome sequence of rust myrtle Austropuccinia psidii MF-1, a brazilian biotype.</title>
        <authorList>
            <person name="Quecine M.C."/>
            <person name="Pachon D.M.R."/>
            <person name="Bonatelli M.L."/>
            <person name="Correr F.H."/>
            <person name="Franceschini L.M."/>
            <person name="Leite T.F."/>
            <person name="Margarido G.R.A."/>
            <person name="Almeida C.A."/>
            <person name="Ferrarezi J.A."/>
            <person name="Labate C.A."/>
        </authorList>
    </citation>
    <scope>NUCLEOTIDE SEQUENCE</scope>
    <source>
        <strain evidence="1">MF-1</strain>
    </source>
</reference>
<gene>
    <name evidence="1" type="ORF">O181_026522</name>
</gene>
<dbReference type="AlphaFoldDB" id="A0A9Q3H0V0"/>